<dbReference type="PANTHER" id="PTHR21525:SF9">
    <property type="entry name" value="CHANNEL_COLICIN DOMAIN-CONTAINING PROTEIN"/>
    <property type="match status" value="1"/>
</dbReference>
<keyword evidence="4" id="KW-1185">Reference proteome</keyword>
<feature type="coiled-coil region" evidence="1">
    <location>
        <begin position="74"/>
        <end position="101"/>
    </location>
</feature>
<keyword evidence="1" id="KW-0175">Coiled coil</keyword>
<protein>
    <submittedName>
        <fullName evidence="3">Uncharacterized protein</fullName>
    </submittedName>
</protein>
<keyword evidence="2" id="KW-1133">Transmembrane helix</keyword>
<keyword evidence="2" id="KW-0812">Transmembrane</keyword>
<evidence type="ECO:0000313" key="3">
    <source>
        <dbReference type="EMBL" id="MBE5023729.1"/>
    </source>
</evidence>
<reference evidence="3 4" key="1">
    <citation type="submission" date="2020-10" db="EMBL/GenBank/DDBJ databases">
        <title>ChiBAC.</title>
        <authorList>
            <person name="Zenner C."/>
            <person name="Hitch T.C.A."/>
            <person name="Clavel T."/>
        </authorList>
    </citation>
    <scope>NUCLEOTIDE SEQUENCE [LARGE SCALE GENOMIC DNA]</scope>
    <source>
        <strain evidence="3 4">DSM 107455</strain>
    </source>
</reference>
<dbReference type="EMBL" id="JADCJZ010000001">
    <property type="protein sequence ID" value="MBE5023729.1"/>
    <property type="molecule type" value="Genomic_DNA"/>
</dbReference>
<evidence type="ECO:0000256" key="2">
    <source>
        <dbReference type="SAM" id="Phobius"/>
    </source>
</evidence>
<feature type="transmembrane region" description="Helical" evidence="2">
    <location>
        <begin position="423"/>
        <end position="446"/>
    </location>
</feature>
<accession>A0ABR9QRM8</accession>
<name>A0ABR9QRM8_9ACTN</name>
<gene>
    <name evidence="3" type="ORF">INF26_02525</name>
</gene>
<dbReference type="RefSeq" id="WP_193529147.1">
    <property type="nucleotide sequence ID" value="NZ_JADCJZ010000001.1"/>
</dbReference>
<dbReference type="PANTHER" id="PTHR21525">
    <property type="entry name" value="MOTILE SPERM PROTEIN"/>
    <property type="match status" value="1"/>
</dbReference>
<organism evidence="3 4">
    <name type="scientific">Thermophilibacter gallinarum</name>
    <dbReference type="NCBI Taxonomy" id="2779357"/>
    <lineage>
        <taxon>Bacteria</taxon>
        <taxon>Bacillati</taxon>
        <taxon>Actinomycetota</taxon>
        <taxon>Coriobacteriia</taxon>
        <taxon>Coriobacteriales</taxon>
        <taxon>Atopobiaceae</taxon>
        <taxon>Thermophilibacter</taxon>
    </lineage>
</organism>
<proteinExistence type="predicted"/>
<comment type="caution">
    <text evidence="3">The sequence shown here is derived from an EMBL/GenBank/DDBJ whole genome shotgun (WGS) entry which is preliminary data.</text>
</comment>
<dbReference type="Proteomes" id="UP001194273">
    <property type="component" value="Unassembled WGS sequence"/>
</dbReference>
<sequence>MKSPDFSSFLGHAKDAGKNLKDVADNLRDAAAEKAPSVDEMKNVAKNAFDMTSEAAGTISEAMAGAASSAANWLSETKASIDEAAEKKRQEEEDRRKAEVSKAREELADYGVLGFFEVLGESPLPLTNDNVAKVKKTFPIPIEQCVLWAAAEFDLRPSGVAVTNKGVFVKSDVGVFDAIRGDVPGDGKSVLTYYRWDEFDPMWFSGDEDGSSSLPIPQELSRPFIEACRRGATSNISLLSGFGFGAGRDIDGASALNDAVSVSMAVPIAKDAWYADRHAEIHNQAGHGEMVERAHNTLDRLRGRSVEWSGPSNQKNGPDRIVDGIKIQTKYFNTARGTLESAFDSVTGEYRYIDNGSLMQLEVPKDQYQKVLEGFKRKIADGKVPGLSDPEQAGSVIREGKLTYQQARNLTKPGTLESLSYDAATGAVVCTCAFGLSFVATAYSTYRQTGDMRKSAQAGAVAGTQVFGTTFVQYMLASQLSRTGLSDALIGPSQALVQKMGYKATQTIVNGLRTISGKSMLSGAAASSHLSKVLRGNVLTSAVTLAVLSVPETYRVANNKISGAQYAKNMAVLASSVAGGAAGAVAAGVAAGKIAGALGTAVTPGVGTVVGAAGGFIGGAAGSLAAGAVGGVLHEDDTETASRLFNAMIPVMASEYMLSGGELDEVVASLNGISQQEFKSLFEDLRSTDEQEALIREFLTPLFDAAISKREEFHLPSAEVIETAIEDMAEQNDSVGVVVEVGEERLLIPEGFEPADEFPMTADDSVGFEREDEGTVALAVVGTISYEESLFPVDDVVSGVRDCLAPSQGLIDVWDEDTSSGRPCRSSIVKTRIDSGVQYSLAMQVLLSGRVVSLTVFGQENGVTGLRDSSVFSECRRNNLVGPNLEGWAVDPFEDSPIDPFPMNLSELRDLDEKFPLHPLSELRQFARFVLSNN</sequence>
<evidence type="ECO:0000313" key="4">
    <source>
        <dbReference type="Proteomes" id="UP001194273"/>
    </source>
</evidence>
<evidence type="ECO:0000256" key="1">
    <source>
        <dbReference type="SAM" id="Coils"/>
    </source>
</evidence>
<keyword evidence="2" id="KW-0472">Membrane</keyword>